<dbReference type="Gene3D" id="3.30.70.1820">
    <property type="entry name" value="L1 transposable element, RRM domain"/>
    <property type="match status" value="1"/>
</dbReference>
<protein>
    <submittedName>
        <fullName evidence="2">Uncharacterized protein</fullName>
    </submittedName>
</protein>
<name>A0AAV7TQ30_PLEWA</name>
<sequence length="203" mass="22080">MSQTGTIGARQLGKTKPKSQGPVGQKPLALLDQMPEVTAPVGLGPEELSNTLSKILGAIEDFKLTLQRDIGKVAAEVGLLRTDHQKLSDKVLEVESTVTNLQPSYQALQLQVSHLADSGSTGTTPEDTEGRSLRNNICIVGLPEGIEGRDMVEFLEPWLRALMDGHNLMPFFALERAHHVPAQRPHPGIPPQPVVAKLLHYHD</sequence>
<evidence type="ECO:0000313" key="2">
    <source>
        <dbReference type="EMBL" id="KAJ1178356.1"/>
    </source>
</evidence>
<accession>A0AAV7TQ30</accession>
<dbReference type="AlphaFoldDB" id="A0AAV7TQ30"/>
<reference evidence="2" key="1">
    <citation type="journal article" date="2022" name="bioRxiv">
        <title>Sequencing and chromosome-scale assembly of the giantPleurodeles waltlgenome.</title>
        <authorList>
            <person name="Brown T."/>
            <person name="Elewa A."/>
            <person name="Iarovenko S."/>
            <person name="Subramanian E."/>
            <person name="Araus A.J."/>
            <person name="Petzold A."/>
            <person name="Susuki M."/>
            <person name="Suzuki K.-i.T."/>
            <person name="Hayashi T."/>
            <person name="Toyoda A."/>
            <person name="Oliveira C."/>
            <person name="Osipova E."/>
            <person name="Leigh N.D."/>
            <person name="Simon A."/>
            <person name="Yun M.H."/>
        </authorList>
    </citation>
    <scope>NUCLEOTIDE SEQUENCE</scope>
    <source>
        <strain evidence="2">20211129_DDA</strain>
        <tissue evidence="2">Liver</tissue>
    </source>
</reference>
<comment type="caution">
    <text evidence="2">The sequence shown here is derived from an EMBL/GenBank/DDBJ whole genome shotgun (WGS) entry which is preliminary data.</text>
</comment>
<dbReference type="Proteomes" id="UP001066276">
    <property type="component" value="Chromosome 3_2"/>
</dbReference>
<feature type="region of interest" description="Disordered" evidence="1">
    <location>
        <begin position="1"/>
        <end position="27"/>
    </location>
</feature>
<evidence type="ECO:0000256" key="1">
    <source>
        <dbReference type="SAM" id="MobiDB-lite"/>
    </source>
</evidence>
<dbReference type="EMBL" id="JANPWB010000006">
    <property type="protein sequence ID" value="KAJ1178356.1"/>
    <property type="molecule type" value="Genomic_DNA"/>
</dbReference>
<organism evidence="2 3">
    <name type="scientific">Pleurodeles waltl</name>
    <name type="common">Iberian ribbed newt</name>
    <dbReference type="NCBI Taxonomy" id="8319"/>
    <lineage>
        <taxon>Eukaryota</taxon>
        <taxon>Metazoa</taxon>
        <taxon>Chordata</taxon>
        <taxon>Craniata</taxon>
        <taxon>Vertebrata</taxon>
        <taxon>Euteleostomi</taxon>
        <taxon>Amphibia</taxon>
        <taxon>Batrachia</taxon>
        <taxon>Caudata</taxon>
        <taxon>Salamandroidea</taxon>
        <taxon>Salamandridae</taxon>
        <taxon>Pleurodelinae</taxon>
        <taxon>Pleurodeles</taxon>
    </lineage>
</organism>
<keyword evidence="3" id="KW-1185">Reference proteome</keyword>
<evidence type="ECO:0000313" key="3">
    <source>
        <dbReference type="Proteomes" id="UP001066276"/>
    </source>
</evidence>
<proteinExistence type="predicted"/>
<gene>
    <name evidence="2" type="ORF">NDU88_003602</name>
</gene>